<dbReference type="SUPFAM" id="SSF63380">
    <property type="entry name" value="Riboflavin synthase domain-like"/>
    <property type="match status" value="1"/>
</dbReference>
<dbReference type="CDD" id="cd00322">
    <property type="entry name" value="FNR_like"/>
    <property type="match status" value="1"/>
</dbReference>
<gene>
    <name evidence="5" type="ORF">WJX84_008209</name>
</gene>
<dbReference type="SUPFAM" id="SSF52343">
    <property type="entry name" value="Ferredoxin reductase-like, C-terminal NADP-linked domain"/>
    <property type="match status" value="1"/>
</dbReference>
<dbReference type="Proteomes" id="UP001485043">
    <property type="component" value="Unassembled WGS sequence"/>
</dbReference>
<organism evidence="5 6">
    <name type="scientific">Apatococcus fuscideae</name>
    <dbReference type="NCBI Taxonomy" id="2026836"/>
    <lineage>
        <taxon>Eukaryota</taxon>
        <taxon>Viridiplantae</taxon>
        <taxon>Chlorophyta</taxon>
        <taxon>core chlorophytes</taxon>
        <taxon>Trebouxiophyceae</taxon>
        <taxon>Chlorellales</taxon>
        <taxon>Chlorellaceae</taxon>
        <taxon>Apatococcus</taxon>
    </lineage>
</organism>
<dbReference type="AlphaFoldDB" id="A0AAW1RYP3"/>
<name>A0AAW1RYP3_9CHLO</name>
<comment type="caution">
    <text evidence="5">The sequence shown here is derived from an EMBL/GenBank/DDBJ whole genome shotgun (WGS) entry which is preliminary data.</text>
</comment>
<dbReference type="EMBL" id="JALJOV010001903">
    <property type="protein sequence ID" value="KAK9838427.1"/>
    <property type="molecule type" value="Genomic_DNA"/>
</dbReference>
<keyword evidence="6" id="KW-1185">Reference proteome</keyword>
<evidence type="ECO:0000256" key="3">
    <source>
        <dbReference type="ARBA" id="ARBA00040516"/>
    </source>
</evidence>
<dbReference type="Gene3D" id="2.40.30.10">
    <property type="entry name" value="Translation factors"/>
    <property type="match status" value="1"/>
</dbReference>
<dbReference type="PANTHER" id="PTHR46505">
    <property type="entry name" value="OXIDOREDUCTASE NAD-BINDING DOMAIN-CONTAINING PROTEIN 1"/>
    <property type="match status" value="1"/>
</dbReference>
<dbReference type="InterPro" id="IPR039261">
    <property type="entry name" value="FNR_nucleotide-bd"/>
</dbReference>
<evidence type="ECO:0000256" key="2">
    <source>
        <dbReference type="ARBA" id="ARBA00023027"/>
    </source>
</evidence>
<reference evidence="5 6" key="1">
    <citation type="journal article" date="2024" name="Nat. Commun.">
        <title>Phylogenomics reveals the evolutionary origins of lichenization in chlorophyte algae.</title>
        <authorList>
            <person name="Puginier C."/>
            <person name="Libourel C."/>
            <person name="Otte J."/>
            <person name="Skaloud P."/>
            <person name="Haon M."/>
            <person name="Grisel S."/>
            <person name="Petersen M."/>
            <person name="Berrin J.G."/>
            <person name="Delaux P.M."/>
            <person name="Dal Grande F."/>
            <person name="Keller J."/>
        </authorList>
    </citation>
    <scope>NUCLEOTIDE SEQUENCE [LARGE SCALE GENOMIC DNA]</scope>
    <source>
        <strain evidence="5 6">SAG 2523</strain>
    </source>
</reference>
<dbReference type="Pfam" id="PF00175">
    <property type="entry name" value="NAD_binding_1"/>
    <property type="match status" value="1"/>
</dbReference>
<dbReference type="InterPro" id="IPR017927">
    <property type="entry name" value="FAD-bd_FR_type"/>
</dbReference>
<sequence length="264" mass="28695">MHCVDTIASETPTVRRLSLRFKKENLPSFKSGQWVDFHIPGVQQIGGYSITSTPAQLLQEGVLELAVKQARYPPARWVHEQAQPGDVVKVEVGGDFHLTPGDDRRPLLLIAGGIGITPLVSIFSHAVQSWAGADAEAEAGSSAATGPQAVLLYSAPSLDEFAFLSRLEQLAASHPGQAIMRLFATGLAQDSSPSLPAQHRRFLQRRRIAVQDLEAALASLQMGRPGTQQPLVFICGPPAMTEALNTCLLKLGLDAMNIRFERWW</sequence>
<dbReference type="GO" id="GO:0016491">
    <property type="term" value="F:oxidoreductase activity"/>
    <property type="evidence" value="ECO:0007669"/>
    <property type="project" value="UniProtKB-KW"/>
</dbReference>
<accession>A0AAW1RYP3</accession>
<dbReference type="InterPro" id="IPR052128">
    <property type="entry name" value="Oxidoreductase_NAD-binding"/>
</dbReference>
<dbReference type="GO" id="GO:0005739">
    <property type="term" value="C:mitochondrion"/>
    <property type="evidence" value="ECO:0007669"/>
    <property type="project" value="TreeGrafter"/>
</dbReference>
<proteinExistence type="predicted"/>
<feature type="domain" description="FAD-binding FR-type" evidence="4">
    <location>
        <begin position="1"/>
        <end position="107"/>
    </location>
</feature>
<evidence type="ECO:0000256" key="1">
    <source>
        <dbReference type="ARBA" id="ARBA00023002"/>
    </source>
</evidence>
<dbReference type="PRINTS" id="PR00410">
    <property type="entry name" value="PHEHYDRXLASE"/>
</dbReference>
<keyword evidence="2" id="KW-0520">NAD</keyword>
<dbReference type="Gene3D" id="3.40.50.80">
    <property type="entry name" value="Nucleotide-binding domain of ferredoxin-NADP reductase (FNR) module"/>
    <property type="match status" value="1"/>
</dbReference>
<dbReference type="PROSITE" id="PS51384">
    <property type="entry name" value="FAD_FR"/>
    <property type="match status" value="1"/>
</dbReference>
<dbReference type="PANTHER" id="PTHR46505:SF1">
    <property type="entry name" value="OXIDOREDUCTASE NAD-BINDING DOMAIN-CONTAINING PROTEIN 1"/>
    <property type="match status" value="1"/>
</dbReference>
<evidence type="ECO:0000313" key="6">
    <source>
        <dbReference type="Proteomes" id="UP001485043"/>
    </source>
</evidence>
<protein>
    <recommendedName>
        <fullName evidence="3">Oxidoreductase NAD-binding domain-containing protein 1</fullName>
    </recommendedName>
</protein>
<dbReference type="InterPro" id="IPR017938">
    <property type="entry name" value="Riboflavin_synthase-like_b-brl"/>
</dbReference>
<keyword evidence="1" id="KW-0560">Oxidoreductase</keyword>
<dbReference type="InterPro" id="IPR001433">
    <property type="entry name" value="OxRdtase_FAD/NAD-bd"/>
</dbReference>
<evidence type="ECO:0000313" key="5">
    <source>
        <dbReference type="EMBL" id="KAK9838427.1"/>
    </source>
</evidence>
<evidence type="ECO:0000259" key="4">
    <source>
        <dbReference type="PROSITE" id="PS51384"/>
    </source>
</evidence>